<dbReference type="InterPro" id="IPR039426">
    <property type="entry name" value="TonB-dep_rcpt-like"/>
</dbReference>
<dbReference type="GO" id="GO:0015344">
    <property type="term" value="F:siderophore uptake transmembrane transporter activity"/>
    <property type="evidence" value="ECO:0007669"/>
    <property type="project" value="TreeGrafter"/>
</dbReference>
<dbReference type="InterPro" id="IPR012910">
    <property type="entry name" value="Plug_dom"/>
</dbReference>
<keyword evidence="1" id="KW-0732">Signal</keyword>
<evidence type="ECO:0000259" key="2">
    <source>
        <dbReference type="Pfam" id="PF07715"/>
    </source>
</evidence>
<dbReference type="InterPro" id="IPR037066">
    <property type="entry name" value="Plug_dom_sf"/>
</dbReference>
<dbReference type="EMBL" id="JADIME010000016">
    <property type="protein sequence ID" value="MBO8464655.1"/>
    <property type="molecule type" value="Genomic_DNA"/>
</dbReference>
<dbReference type="PANTHER" id="PTHR30069:SF29">
    <property type="entry name" value="HEMOGLOBIN AND HEMOGLOBIN-HAPTOGLOBIN-BINDING PROTEIN 1-RELATED"/>
    <property type="match status" value="1"/>
</dbReference>
<dbReference type="Gene3D" id="2.170.130.10">
    <property type="entry name" value="TonB-dependent receptor, plug domain"/>
    <property type="match status" value="1"/>
</dbReference>
<feature type="domain" description="TonB-dependent receptor plug" evidence="2">
    <location>
        <begin position="125"/>
        <end position="246"/>
    </location>
</feature>
<evidence type="ECO:0000313" key="4">
    <source>
        <dbReference type="Proteomes" id="UP000823597"/>
    </source>
</evidence>
<proteinExistence type="predicted"/>
<protein>
    <submittedName>
        <fullName evidence="3">TonB-dependent receptor plug domain-containing protein</fullName>
    </submittedName>
</protein>
<sequence>MLVVSLAMSLQDGYCAIADTSHTKLDVIVKNTKTGTPLSFPNCFLKNIRTGKVYACGGDDNGVCRFRDVSVGKYRISVLYFGDEFDCGVSYIKEGMEELIVHVNISPMLIGEVTVTATQPKGNVTKSVIGRDAIEHIQPSSIADVLELIPGGMASDPVFSSAQTIRLREASPIGEYNTSSLGTQFTVDGVPVSTNANLQATPAYSSLGSSFLNSGVDMRSISTDDIESIEIVRGIASAEYGDLTSGMVNIRRKQGGRTLEGRFKSDMKSKLFYVGKGFESGQAGEPLKINAGVGYLDAKADPRNIRQSYKRLTGSLRLNRSWNGNEDYIFSAGGSFDYTGSFDDEKSDQDLDFGDMGPVEKYKSSYNRFSAVADFNMSSRKDGFFRRFNLQAALSADMDVIDRWKYVVLGTETPLSTAREEGEYNVGALPARYEATMSVEGIPFNAFVKATSHFAFGSHSFRNNMKTGVEWNMDKNFGRGVIFDVERPFSPDMNVRPRAFNSIPALHRLSVFAEDNIKAVFGQGFMLEAMVGLRASALLNIGNKYSLQGKINVDPRLNFTLVFPSFGCLGDDFGISLSAGAGLHTKYPTMDYLFPETIYYDITQMNYWPADKDKRLVNLRVFRIDPVNFDLAAAKNFKWEIRADFAWKDNTMSVTYFREDMKSGFRYQGRLVTFVTKDYDEQSVDSGSLDGPPDLSSVPYVLDTLLTTYSVPANGSRTLKEGVEFSFTSARIRPIMTRITVNGAWFRTIYRNSLPDFYQPLSNIGGEAYPYIGYYSETEGYLRESFNTNFTFDTQIPRLGLIFTASFQCMWFVGSQSLYVNPYPDYYIDNKAQWHEFTQESASDGLLAQMIRNRDESVYRYNTIPFCMNINLKVTKTLFRDKLSLSVFVNKILDYTPAYYSSMGILVRRSVQPYFGMELNVKI</sequence>
<comment type="caution">
    <text evidence="3">The sequence shown here is derived from an EMBL/GenBank/DDBJ whole genome shotgun (WGS) entry which is preliminary data.</text>
</comment>
<dbReference type="GO" id="GO:0009279">
    <property type="term" value="C:cell outer membrane"/>
    <property type="evidence" value="ECO:0007669"/>
    <property type="project" value="TreeGrafter"/>
</dbReference>
<evidence type="ECO:0000256" key="1">
    <source>
        <dbReference type="ARBA" id="ARBA00022729"/>
    </source>
</evidence>
<dbReference type="AlphaFoldDB" id="A0A9D9I287"/>
<dbReference type="Pfam" id="PF07715">
    <property type="entry name" value="Plug"/>
    <property type="match status" value="1"/>
</dbReference>
<dbReference type="PANTHER" id="PTHR30069">
    <property type="entry name" value="TONB-DEPENDENT OUTER MEMBRANE RECEPTOR"/>
    <property type="match status" value="1"/>
</dbReference>
<evidence type="ECO:0000313" key="3">
    <source>
        <dbReference type="EMBL" id="MBO8464655.1"/>
    </source>
</evidence>
<dbReference type="SUPFAM" id="SSF56935">
    <property type="entry name" value="Porins"/>
    <property type="match status" value="1"/>
</dbReference>
<reference evidence="3" key="1">
    <citation type="submission" date="2020-10" db="EMBL/GenBank/DDBJ databases">
        <authorList>
            <person name="Gilroy R."/>
        </authorList>
    </citation>
    <scope>NUCLEOTIDE SEQUENCE</scope>
    <source>
        <strain evidence="3">10037</strain>
    </source>
</reference>
<dbReference type="GO" id="GO:0044718">
    <property type="term" value="P:siderophore transmembrane transport"/>
    <property type="evidence" value="ECO:0007669"/>
    <property type="project" value="TreeGrafter"/>
</dbReference>
<gene>
    <name evidence="3" type="ORF">IAB93_01505</name>
</gene>
<dbReference type="Proteomes" id="UP000823597">
    <property type="component" value="Unassembled WGS sequence"/>
</dbReference>
<reference evidence="3" key="2">
    <citation type="journal article" date="2021" name="PeerJ">
        <title>Extensive microbial diversity within the chicken gut microbiome revealed by metagenomics and culture.</title>
        <authorList>
            <person name="Gilroy R."/>
            <person name="Ravi A."/>
            <person name="Getino M."/>
            <person name="Pursley I."/>
            <person name="Horton D.L."/>
            <person name="Alikhan N.F."/>
            <person name="Baker D."/>
            <person name="Gharbi K."/>
            <person name="Hall N."/>
            <person name="Watson M."/>
            <person name="Adriaenssens E.M."/>
            <person name="Foster-Nyarko E."/>
            <person name="Jarju S."/>
            <person name="Secka A."/>
            <person name="Antonio M."/>
            <person name="Oren A."/>
            <person name="Chaudhuri R.R."/>
            <person name="La Ragione R."/>
            <person name="Hildebrand F."/>
            <person name="Pallen M.J."/>
        </authorList>
    </citation>
    <scope>NUCLEOTIDE SEQUENCE</scope>
    <source>
        <strain evidence="3">10037</strain>
    </source>
</reference>
<organism evidence="3 4">
    <name type="scientific">Candidatus Merdivivens pullistercoris</name>
    <dbReference type="NCBI Taxonomy" id="2840873"/>
    <lineage>
        <taxon>Bacteria</taxon>
        <taxon>Pseudomonadati</taxon>
        <taxon>Bacteroidota</taxon>
        <taxon>Bacteroidia</taxon>
        <taxon>Bacteroidales</taxon>
        <taxon>Muribaculaceae</taxon>
        <taxon>Muribaculaceae incertae sedis</taxon>
        <taxon>Candidatus Merdivivens</taxon>
    </lineage>
</organism>
<name>A0A9D9I287_9BACT</name>
<keyword evidence="3" id="KW-0675">Receptor</keyword>
<accession>A0A9D9I287</accession>